<feature type="region of interest" description="Disordered" evidence="5">
    <location>
        <begin position="296"/>
        <end position="355"/>
    </location>
</feature>
<dbReference type="InParanoid" id="A0A067QAU5"/>
<evidence type="ECO:0000256" key="5">
    <source>
        <dbReference type="SAM" id="MobiDB-lite"/>
    </source>
</evidence>
<evidence type="ECO:0000313" key="7">
    <source>
        <dbReference type="EMBL" id="KDQ63280.1"/>
    </source>
</evidence>
<evidence type="ECO:0000256" key="2">
    <source>
        <dbReference type="ARBA" id="ARBA00022692"/>
    </source>
</evidence>
<feature type="transmembrane region" description="Helical" evidence="6">
    <location>
        <begin position="175"/>
        <end position="206"/>
    </location>
</feature>
<feature type="transmembrane region" description="Helical" evidence="6">
    <location>
        <begin position="101"/>
        <end position="119"/>
    </location>
</feature>
<evidence type="ECO:0000256" key="1">
    <source>
        <dbReference type="ARBA" id="ARBA00004141"/>
    </source>
</evidence>
<dbReference type="PANTHER" id="PTHR13377">
    <property type="entry name" value="PLACENTAL PROTEIN 6"/>
    <property type="match status" value="1"/>
</dbReference>
<dbReference type="STRING" id="933084.A0A067QAU5"/>
<dbReference type="GO" id="GO:0005794">
    <property type="term" value="C:Golgi apparatus"/>
    <property type="evidence" value="ECO:0007669"/>
    <property type="project" value="TreeGrafter"/>
</dbReference>
<dbReference type="HOGENOM" id="CLU_043563_1_1_1"/>
<accession>A0A067QAU5</accession>
<feature type="compositionally biased region" description="Basic and acidic residues" evidence="5">
    <location>
        <begin position="335"/>
        <end position="355"/>
    </location>
</feature>
<dbReference type="Pfam" id="PF08551">
    <property type="entry name" value="DUF1751"/>
    <property type="match status" value="1"/>
</dbReference>
<dbReference type="AlphaFoldDB" id="A0A067QAU5"/>
<feature type="compositionally biased region" description="Low complexity" evidence="5">
    <location>
        <begin position="314"/>
        <end position="326"/>
    </location>
</feature>
<dbReference type="SUPFAM" id="SSF144091">
    <property type="entry name" value="Rhomboid-like"/>
    <property type="match status" value="1"/>
</dbReference>
<dbReference type="EMBL" id="KL197710">
    <property type="protein sequence ID" value="KDQ63280.1"/>
    <property type="molecule type" value="Genomic_DNA"/>
</dbReference>
<sequence>MAILSTPFHYVASVPPVTRAFTGATVFASLFYYWIRWQTNDPHAAPWLTLIPGSSVFYPWTFVTAGLVETNLIELAVTLLLVPASLRYMERLWGTIETLKFILVSIAIPNIISFVLNWIEFVATKNADLFLYGMQYHGQMALQTAVLVAFTQIIPEHQVQIFGIFRARVKSLPMAYVTLSTVLCLIGLQCPYILIQFGWLAAYVFLRFYKKNTGDVMGGGSTYGDHSETFAFLIWFPPFVHKPVTLLANTIHSLATRFHLIPSAGPDLEAGGYAPVPGGARAEAERRRAMALKALDQRMANSHSPSTSQSQAESPRSAGPRAPAPAHTSVPLQTERSRNMSEVEVDIGKSGDIEK</sequence>
<comment type="subcellular location">
    <subcellularLocation>
        <location evidence="1">Membrane</location>
        <topology evidence="1">Multi-pass membrane protein</topology>
    </subcellularLocation>
</comment>
<dbReference type="SMART" id="SM01160">
    <property type="entry name" value="DUF1751"/>
    <property type="match status" value="1"/>
</dbReference>
<feature type="compositionally biased region" description="Polar residues" evidence="5">
    <location>
        <begin position="299"/>
        <end position="313"/>
    </location>
</feature>
<dbReference type="GO" id="GO:0006890">
    <property type="term" value="P:retrograde vesicle-mediated transport, Golgi to endoplasmic reticulum"/>
    <property type="evidence" value="ECO:0007669"/>
    <property type="project" value="InterPro"/>
</dbReference>
<dbReference type="GO" id="GO:0016020">
    <property type="term" value="C:membrane"/>
    <property type="evidence" value="ECO:0007669"/>
    <property type="project" value="UniProtKB-SubCell"/>
</dbReference>
<protein>
    <recommendedName>
        <fullName evidence="9">Eukaryotic integral membrane protein</fullName>
    </recommendedName>
</protein>
<keyword evidence="8" id="KW-1185">Reference proteome</keyword>
<evidence type="ECO:0000256" key="4">
    <source>
        <dbReference type="ARBA" id="ARBA00023136"/>
    </source>
</evidence>
<name>A0A067QAU5_9AGAM</name>
<dbReference type="InterPro" id="IPR035952">
    <property type="entry name" value="Rhomboid-like_sf"/>
</dbReference>
<evidence type="ECO:0000313" key="8">
    <source>
        <dbReference type="Proteomes" id="UP000027265"/>
    </source>
</evidence>
<keyword evidence="2 6" id="KW-0812">Transmembrane</keyword>
<evidence type="ECO:0000256" key="3">
    <source>
        <dbReference type="ARBA" id="ARBA00022989"/>
    </source>
</evidence>
<dbReference type="PANTHER" id="PTHR13377:SF3">
    <property type="entry name" value="TRANSMEMBRANE PROTEIN 115"/>
    <property type="match status" value="1"/>
</dbReference>
<feature type="transmembrane region" description="Helical" evidence="6">
    <location>
        <begin position="17"/>
        <end position="35"/>
    </location>
</feature>
<evidence type="ECO:0000256" key="6">
    <source>
        <dbReference type="SAM" id="Phobius"/>
    </source>
</evidence>
<proteinExistence type="predicted"/>
<organism evidence="7 8">
    <name type="scientific">Jaapia argillacea MUCL 33604</name>
    <dbReference type="NCBI Taxonomy" id="933084"/>
    <lineage>
        <taxon>Eukaryota</taxon>
        <taxon>Fungi</taxon>
        <taxon>Dikarya</taxon>
        <taxon>Basidiomycota</taxon>
        <taxon>Agaricomycotina</taxon>
        <taxon>Agaricomycetes</taxon>
        <taxon>Agaricomycetidae</taxon>
        <taxon>Jaapiales</taxon>
        <taxon>Jaapiaceae</taxon>
        <taxon>Jaapia</taxon>
    </lineage>
</organism>
<gene>
    <name evidence="7" type="ORF">JAAARDRAFT_53505</name>
</gene>
<keyword evidence="4 6" id="KW-0472">Membrane</keyword>
<feature type="transmembrane region" description="Helical" evidence="6">
    <location>
        <begin position="72"/>
        <end position="89"/>
    </location>
</feature>
<keyword evidence="3 6" id="KW-1133">Transmembrane helix</keyword>
<dbReference type="InterPro" id="IPR013861">
    <property type="entry name" value="TMEM115/Pdh1/Rbl19"/>
</dbReference>
<dbReference type="OrthoDB" id="73612at2759"/>
<dbReference type="Gene3D" id="1.20.1540.10">
    <property type="entry name" value="Rhomboid-like"/>
    <property type="match status" value="1"/>
</dbReference>
<dbReference type="FunFam" id="1.20.1540.10:FF:000004">
    <property type="entry name" value="Transmembrane protein 115"/>
    <property type="match status" value="1"/>
</dbReference>
<feature type="transmembrane region" description="Helical" evidence="6">
    <location>
        <begin position="47"/>
        <end position="66"/>
    </location>
</feature>
<evidence type="ECO:0008006" key="9">
    <source>
        <dbReference type="Google" id="ProtNLM"/>
    </source>
</evidence>
<reference evidence="8" key="1">
    <citation type="journal article" date="2014" name="Proc. Natl. Acad. Sci. U.S.A.">
        <title>Extensive sampling of basidiomycete genomes demonstrates inadequacy of the white-rot/brown-rot paradigm for wood decay fungi.</title>
        <authorList>
            <person name="Riley R."/>
            <person name="Salamov A.A."/>
            <person name="Brown D.W."/>
            <person name="Nagy L.G."/>
            <person name="Floudas D."/>
            <person name="Held B.W."/>
            <person name="Levasseur A."/>
            <person name="Lombard V."/>
            <person name="Morin E."/>
            <person name="Otillar R."/>
            <person name="Lindquist E.A."/>
            <person name="Sun H."/>
            <person name="LaButti K.M."/>
            <person name="Schmutz J."/>
            <person name="Jabbour D."/>
            <person name="Luo H."/>
            <person name="Baker S.E."/>
            <person name="Pisabarro A.G."/>
            <person name="Walton J.D."/>
            <person name="Blanchette R.A."/>
            <person name="Henrissat B."/>
            <person name="Martin F."/>
            <person name="Cullen D."/>
            <person name="Hibbett D.S."/>
            <person name="Grigoriev I.V."/>
        </authorList>
    </citation>
    <scope>NUCLEOTIDE SEQUENCE [LARGE SCALE GENOMIC DNA]</scope>
    <source>
        <strain evidence="8">MUCL 33604</strain>
    </source>
</reference>
<dbReference type="Proteomes" id="UP000027265">
    <property type="component" value="Unassembled WGS sequence"/>
</dbReference>